<reference evidence="4 6" key="2">
    <citation type="submission" date="2018-08" db="EMBL/GenBank/DDBJ databases">
        <title>A genome reference for cultivated species of the human gut microbiota.</title>
        <authorList>
            <person name="Zou Y."/>
            <person name="Xue W."/>
            <person name="Luo G."/>
        </authorList>
    </citation>
    <scope>NUCLEOTIDE SEQUENCE [LARGE SCALE GENOMIC DNA]</scope>
    <source>
        <strain evidence="4 6">TF05-12AC</strain>
    </source>
</reference>
<protein>
    <submittedName>
        <fullName evidence="3">Uncharacterized protein</fullName>
    </submittedName>
</protein>
<gene>
    <name evidence="4" type="ORF">DXC40_01100</name>
    <name evidence="3" type="ORF">ERS852551_03269</name>
</gene>
<name>A0A174TUD3_9FIRM</name>
<feature type="signal peptide" evidence="2">
    <location>
        <begin position="1"/>
        <end position="25"/>
    </location>
</feature>
<feature type="region of interest" description="Disordered" evidence="1">
    <location>
        <begin position="24"/>
        <end position="46"/>
    </location>
</feature>
<evidence type="ECO:0000256" key="2">
    <source>
        <dbReference type="SAM" id="SignalP"/>
    </source>
</evidence>
<evidence type="ECO:0000313" key="6">
    <source>
        <dbReference type="Proteomes" id="UP000260828"/>
    </source>
</evidence>
<feature type="chain" id="PRO_5041795343" evidence="2">
    <location>
        <begin position="26"/>
        <end position="115"/>
    </location>
</feature>
<dbReference type="EMBL" id="CZBE01000029">
    <property type="protein sequence ID" value="CUQ13864.1"/>
    <property type="molecule type" value="Genomic_DNA"/>
</dbReference>
<reference evidence="3 5" key="1">
    <citation type="submission" date="2015-09" db="EMBL/GenBank/DDBJ databases">
        <authorList>
            <consortium name="Pathogen Informatics"/>
        </authorList>
    </citation>
    <scope>NUCLEOTIDE SEQUENCE [LARGE SCALE GENOMIC DNA]</scope>
    <source>
        <strain evidence="3 5">2789STDY5834939</strain>
    </source>
</reference>
<feature type="compositionally biased region" description="Polar residues" evidence="1">
    <location>
        <begin position="30"/>
        <end position="46"/>
    </location>
</feature>
<proteinExistence type="predicted"/>
<dbReference type="AlphaFoldDB" id="A0A174TUD3"/>
<evidence type="ECO:0000313" key="4">
    <source>
        <dbReference type="EMBL" id="RGE69695.1"/>
    </source>
</evidence>
<keyword evidence="2" id="KW-0732">Signal</keyword>
<evidence type="ECO:0000313" key="5">
    <source>
        <dbReference type="Proteomes" id="UP000095765"/>
    </source>
</evidence>
<dbReference type="Proteomes" id="UP000260828">
    <property type="component" value="Unassembled WGS sequence"/>
</dbReference>
<dbReference type="PROSITE" id="PS51257">
    <property type="entry name" value="PROKAR_LIPOPROTEIN"/>
    <property type="match status" value="1"/>
</dbReference>
<sequence>MRQKMKIIAALIAGLLLLGGCSAESANPEVPSSLTEQSGPQPSVPQTVQVESKQDVDFDLEAALAEIDLADYPDSTPEAFEKFKEYLMQAGPEEAKLILEDKAMIQMIVMDNYWE</sequence>
<dbReference type="RefSeq" id="WP_055245955.1">
    <property type="nucleotide sequence ID" value="NZ_CABIWA010000023.1"/>
</dbReference>
<evidence type="ECO:0000313" key="3">
    <source>
        <dbReference type="EMBL" id="CUQ13864.1"/>
    </source>
</evidence>
<dbReference type="Proteomes" id="UP000095765">
    <property type="component" value="Unassembled WGS sequence"/>
</dbReference>
<dbReference type="EMBL" id="QVME01000001">
    <property type="protein sequence ID" value="RGE69695.1"/>
    <property type="molecule type" value="Genomic_DNA"/>
</dbReference>
<organism evidence="3 5">
    <name type="scientific">Anaerotruncus colihominis</name>
    <dbReference type="NCBI Taxonomy" id="169435"/>
    <lineage>
        <taxon>Bacteria</taxon>
        <taxon>Bacillati</taxon>
        <taxon>Bacillota</taxon>
        <taxon>Clostridia</taxon>
        <taxon>Eubacteriales</taxon>
        <taxon>Oscillospiraceae</taxon>
        <taxon>Anaerotruncus</taxon>
    </lineage>
</organism>
<accession>A0A174TUD3</accession>
<evidence type="ECO:0000256" key="1">
    <source>
        <dbReference type="SAM" id="MobiDB-lite"/>
    </source>
</evidence>